<protein>
    <submittedName>
        <fullName evidence="1 2">Uncharacterized protein</fullName>
    </submittedName>
</protein>
<evidence type="ECO:0000313" key="1">
    <source>
        <dbReference type="EMBL" id="ESO04106.1"/>
    </source>
</evidence>
<evidence type="ECO:0000313" key="2">
    <source>
        <dbReference type="EnsemblMetazoa" id="HelroP173194"/>
    </source>
</evidence>
<evidence type="ECO:0000313" key="3">
    <source>
        <dbReference type="Proteomes" id="UP000015101"/>
    </source>
</evidence>
<proteinExistence type="predicted"/>
<dbReference type="AlphaFoldDB" id="T1F6J2"/>
<dbReference type="GeneID" id="20204441"/>
<reference evidence="2" key="3">
    <citation type="submission" date="2015-06" db="UniProtKB">
        <authorList>
            <consortium name="EnsemblMetazoa"/>
        </authorList>
    </citation>
    <scope>IDENTIFICATION</scope>
</reference>
<organism evidence="2 3">
    <name type="scientific">Helobdella robusta</name>
    <name type="common">Californian leech</name>
    <dbReference type="NCBI Taxonomy" id="6412"/>
    <lineage>
        <taxon>Eukaryota</taxon>
        <taxon>Metazoa</taxon>
        <taxon>Spiralia</taxon>
        <taxon>Lophotrochozoa</taxon>
        <taxon>Annelida</taxon>
        <taxon>Clitellata</taxon>
        <taxon>Hirudinea</taxon>
        <taxon>Rhynchobdellida</taxon>
        <taxon>Glossiphoniidae</taxon>
        <taxon>Helobdella</taxon>
    </lineage>
</organism>
<accession>T1F6J2</accession>
<dbReference type="EMBL" id="KB096551">
    <property type="protein sequence ID" value="ESO04106.1"/>
    <property type="molecule type" value="Genomic_DNA"/>
</dbReference>
<dbReference type="RefSeq" id="XP_009018042.1">
    <property type="nucleotide sequence ID" value="XM_009019794.1"/>
</dbReference>
<sequence>MAVETSMPNCFCGAAPKVSTPPQKRRFLRFYPVSVCIKAKSGEVIFGKEKKTSATIYMFMHRNLSGKRIGYPDGDISPGRMEDFLATFDIVRFVHGETHVKHGILDLWPGYEITDVARRFFRSCPGDVSVAHAQN</sequence>
<name>T1F6J2_HELRO</name>
<reference evidence="3" key="1">
    <citation type="submission" date="2012-12" db="EMBL/GenBank/DDBJ databases">
        <authorList>
            <person name="Hellsten U."/>
            <person name="Grimwood J."/>
            <person name="Chapman J.A."/>
            <person name="Shapiro H."/>
            <person name="Aerts A."/>
            <person name="Otillar R.P."/>
            <person name="Terry A.Y."/>
            <person name="Boore J.L."/>
            <person name="Simakov O."/>
            <person name="Marletaz F."/>
            <person name="Cho S.-J."/>
            <person name="Edsinger-Gonzales E."/>
            <person name="Havlak P."/>
            <person name="Kuo D.-H."/>
            <person name="Larsson T."/>
            <person name="Lv J."/>
            <person name="Arendt D."/>
            <person name="Savage R."/>
            <person name="Osoegawa K."/>
            <person name="de Jong P."/>
            <person name="Lindberg D.R."/>
            <person name="Seaver E.C."/>
            <person name="Weisblat D.A."/>
            <person name="Putnam N.H."/>
            <person name="Grigoriev I.V."/>
            <person name="Rokhsar D.S."/>
        </authorList>
    </citation>
    <scope>NUCLEOTIDE SEQUENCE</scope>
</reference>
<reference evidence="1 3" key="2">
    <citation type="journal article" date="2013" name="Nature">
        <title>Insights into bilaterian evolution from three spiralian genomes.</title>
        <authorList>
            <person name="Simakov O."/>
            <person name="Marletaz F."/>
            <person name="Cho S.J."/>
            <person name="Edsinger-Gonzales E."/>
            <person name="Havlak P."/>
            <person name="Hellsten U."/>
            <person name="Kuo D.H."/>
            <person name="Larsson T."/>
            <person name="Lv J."/>
            <person name="Arendt D."/>
            <person name="Savage R."/>
            <person name="Osoegawa K."/>
            <person name="de Jong P."/>
            <person name="Grimwood J."/>
            <person name="Chapman J.A."/>
            <person name="Shapiro H."/>
            <person name="Aerts A."/>
            <person name="Otillar R.P."/>
            <person name="Terry A.Y."/>
            <person name="Boore J.L."/>
            <person name="Grigoriev I.V."/>
            <person name="Lindberg D.R."/>
            <person name="Seaver E.C."/>
            <person name="Weisblat D.A."/>
            <person name="Putnam N.H."/>
            <person name="Rokhsar D.S."/>
        </authorList>
    </citation>
    <scope>NUCLEOTIDE SEQUENCE</scope>
</reference>
<dbReference type="InParanoid" id="T1F6J2"/>
<dbReference type="EnsemblMetazoa" id="HelroT173194">
    <property type="protein sequence ID" value="HelroP173194"/>
    <property type="gene ID" value="HelroG173194"/>
</dbReference>
<gene>
    <name evidence="2" type="primary">20204441</name>
    <name evidence="1" type="ORF">HELRODRAFT_173194</name>
</gene>
<dbReference type="KEGG" id="hro:HELRODRAFT_173194"/>
<keyword evidence="3" id="KW-1185">Reference proteome</keyword>
<dbReference type="OrthoDB" id="10072198at2759"/>
<dbReference type="EMBL" id="AMQM01004472">
    <property type="status" value="NOT_ANNOTATED_CDS"/>
    <property type="molecule type" value="Genomic_DNA"/>
</dbReference>
<dbReference type="HOGENOM" id="CLU_1887994_0_0_1"/>
<dbReference type="Proteomes" id="UP000015101">
    <property type="component" value="Unassembled WGS sequence"/>
</dbReference>
<dbReference type="CTD" id="20204441"/>